<dbReference type="SUPFAM" id="SSF57756">
    <property type="entry name" value="Retrovirus zinc finger-like domains"/>
    <property type="match status" value="1"/>
</dbReference>
<sequence length="664" mass="73796">MAEVDFGDSELFEQLGESMPTATHIRFTEDGEGGSGLKGRLGECEETIRSLIEENILVCEKLAGVRYGINVENIKIDGPLLHILFANNNISKQCRQEIEDCLCSIVQKQQQQGEVEKGNPYGNVNPQSSSFIMEEDQKTKTSCGIKKIKEAFSMVGSVLYFTSFCLDKLGQPLLNDNPQQTEGWEVPKYPQHCFLFPLAKPCCFNCGLDGHQLRDCPQPKDMARINKKRKEFCHGNQGNLSNQRYHADEVEERFAKYKPGFISEKLLSALGVDMNTLPPHIYRMRQLGYPPGWLKEAEMENSGLMLYDGKEPTEDNGTKISYDVSKLVDFPGFNISSPPSVKDDYRLYGSIPIQHNHMKQNFAAYLSNNFPMPGDNCNKRPHESYSTPRQTKKRRSDARSSDMDFDSDQDTTPRRHRSSDSFQFQPPLPPGSPSFGSPPPLPHGTPPATPTPPPLPKGTPPPTPTYGSRALRGRTVRGSEESAGGEEEELTLEELEEQQRLIWAALENADTATNSDSETPAVGTPLPSSPSISTPAHVDTETEMEDGETEDYEEKEGSMEAASHNSDEQISVETSSSKCQDYEEDAEDKGTVVENKGSQDAMEGDLSDSLGNVMAVPHRSRFAQGIIPFEDTPEFTEVAEATGTYLRIRDLLKGSPRNMAKIKK</sequence>
<dbReference type="InterPro" id="IPR052115">
    <property type="entry name" value="NEXT_complex_subunit_ZCCHC8"/>
</dbReference>
<dbReference type="GO" id="GO:0071013">
    <property type="term" value="C:catalytic step 2 spliceosome"/>
    <property type="evidence" value="ECO:0007669"/>
    <property type="project" value="TreeGrafter"/>
</dbReference>
<feature type="compositionally biased region" description="Pro residues" evidence="11">
    <location>
        <begin position="426"/>
        <end position="464"/>
    </location>
</feature>
<dbReference type="Ensembl" id="ENSOMYT00000028887.2">
    <property type="protein sequence ID" value="ENSOMYP00000026415.2"/>
    <property type="gene ID" value="ENSOMYG00000012487.2"/>
</dbReference>
<keyword evidence="4" id="KW-0479">Metal-binding</keyword>
<dbReference type="SMART" id="SM00581">
    <property type="entry name" value="PSP"/>
    <property type="match status" value="1"/>
</dbReference>
<keyword evidence="5 10" id="KW-0863">Zinc-finger</keyword>
<feature type="compositionally biased region" description="Acidic residues" evidence="11">
    <location>
        <begin position="483"/>
        <end position="496"/>
    </location>
</feature>
<reference evidence="13" key="2">
    <citation type="submission" date="2025-08" db="UniProtKB">
        <authorList>
            <consortium name="Ensembl"/>
        </authorList>
    </citation>
    <scope>IDENTIFICATION</scope>
</reference>
<name>A0A8C7PQU7_ONCMY</name>
<dbReference type="GO" id="GO:0003723">
    <property type="term" value="F:RNA binding"/>
    <property type="evidence" value="ECO:0007669"/>
    <property type="project" value="TreeGrafter"/>
</dbReference>
<evidence type="ECO:0000256" key="11">
    <source>
        <dbReference type="SAM" id="MobiDB-lite"/>
    </source>
</evidence>
<organism evidence="13 14">
    <name type="scientific">Oncorhynchus mykiss</name>
    <name type="common">Rainbow trout</name>
    <name type="synonym">Salmo gairdneri</name>
    <dbReference type="NCBI Taxonomy" id="8022"/>
    <lineage>
        <taxon>Eukaryota</taxon>
        <taxon>Metazoa</taxon>
        <taxon>Chordata</taxon>
        <taxon>Craniata</taxon>
        <taxon>Vertebrata</taxon>
        <taxon>Euteleostomi</taxon>
        <taxon>Actinopterygii</taxon>
        <taxon>Neopterygii</taxon>
        <taxon>Teleostei</taxon>
        <taxon>Protacanthopterygii</taxon>
        <taxon>Salmoniformes</taxon>
        <taxon>Salmonidae</taxon>
        <taxon>Salmoninae</taxon>
        <taxon>Oncorhynchus</taxon>
    </lineage>
</organism>
<evidence type="ECO:0000256" key="7">
    <source>
        <dbReference type="ARBA" id="ARBA00023242"/>
    </source>
</evidence>
<comment type="function">
    <text evidence="9">Scaffolding subunit of the trimeric nuclear exosome targeting (NEXT) complex that is involved in the surveillance and turnover of aberrant transcripts and non-coding RNAs. NEXT functions as an RNA exosome cofactor that directs a subset of non-coding short-lived RNAs for exosomal degradation. May be involved in pre-mRNA splicing. It is required for 3'-end maturation of telomerase RNA component (TERC), TERC 3'-end targeting to the nuclear RNA exosome, and for telomerase function.</text>
</comment>
<reference evidence="13" key="3">
    <citation type="submission" date="2025-09" db="UniProtKB">
        <authorList>
            <consortium name="Ensembl"/>
        </authorList>
    </citation>
    <scope>IDENTIFICATION</scope>
</reference>
<reference evidence="13" key="1">
    <citation type="submission" date="2020-07" db="EMBL/GenBank/DDBJ databases">
        <title>A long reads based de novo assembly of the rainbow trout Arlee double haploid line genome.</title>
        <authorList>
            <person name="Gao G."/>
            <person name="Palti Y."/>
        </authorList>
    </citation>
    <scope>NUCLEOTIDE SEQUENCE [LARGE SCALE GENOMIC DNA]</scope>
</reference>
<comment type="similarity">
    <text evidence="2">Belongs to the ZCCHC8 family.</text>
</comment>
<dbReference type="GO" id="GO:0005654">
    <property type="term" value="C:nucleoplasm"/>
    <property type="evidence" value="ECO:0007669"/>
    <property type="project" value="UniProtKB-SubCell"/>
</dbReference>
<evidence type="ECO:0000256" key="4">
    <source>
        <dbReference type="ARBA" id="ARBA00022723"/>
    </source>
</evidence>
<evidence type="ECO:0000256" key="1">
    <source>
        <dbReference type="ARBA" id="ARBA00004642"/>
    </source>
</evidence>
<feature type="region of interest" description="Disordered" evidence="11">
    <location>
        <begin position="373"/>
        <end position="609"/>
    </location>
</feature>
<feature type="compositionally biased region" description="Acidic residues" evidence="11">
    <location>
        <begin position="541"/>
        <end position="554"/>
    </location>
</feature>
<dbReference type="PROSITE" id="PS50158">
    <property type="entry name" value="ZF_CCHC"/>
    <property type="match status" value="1"/>
</dbReference>
<evidence type="ECO:0000256" key="5">
    <source>
        <dbReference type="ARBA" id="ARBA00022771"/>
    </source>
</evidence>
<dbReference type="SMART" id="SM00343">
    <property type="entry name" value="ZnF_C2HC"/>
    <property type="match status" value="1"/>
</dbReference>
<feature type="domain" description="CCHC-type" evidence="12">
    <location>
        <begin position="203"/>
        <end position="218"/>
    </location>
</feature>
<evidence type="ECO:0000256" key="6">
    <source>
        <dbReference type="ARBA" id="ARBA00022833"/>
    </source>
</evidence>
<feature type="compositionally biased region" description="Polar residues" evidence="11">
    <location>
        <begin position="568"/>
        <end position="579"/>
    </location>
</feature>
<dbReference type="InterPro" id="IPR001878">
    <property type="entry name" value="Znf_CCHC"/>
</dbReference>
<dbReference type="GeneTree" id="ENSGT00390000011475"/>
<keyword evidence="6" id="KW-0862">Zinc</keyword>
<evidence type="ECO:0000256" key="2">
    <source>
        <dbReference type="ARBA" id="ARBA00007497"/>
    </source>
</evidence>
<dbReference type="Pfam" id="PF04046">
    <property type="entry name" value="PSP"/>
    <property type="match status" value="1"/>
</dbReference>
<dbReference type="PANTHER" id="PTHR13316">
    <property type="entry name" value="ZINC FINGER, CCHC DOMAIN CONTAINING 8"/>
    <property type="match status" value="1"/>
</dbReference>
<evidence type="ECO:0000256" key="9">
    <source>
        <dbReference type="ARBA" id="ARBA00045870"/>
    </source>
</evidence>
<dbReference type="InterPro" id="IPR006568">
    <property type="entry name" value="PSP_pro-rich"/>
</dbReference>
<dbReference type="InterPro" id="IPR036875">
    <property type="entry name" value="Znf_CCHC_sf"/>
</dbReference>
<dbReference type="Proteomes" id="UP000694395">
    <property type="component" value="Chromosome 11"/>
</dbReference>
<keyword evidence="7" id="KW-0539">Nucleus</keyword>
<dbReference type="AlphaFoldDB" id="A0A8C7PQU7"/>
<comment type="subcellular location">
    <subcellularLocation>
        <location evidence="1">Nucleus</location>
        <location evidence="1">Nucleoplasm</location>
    </subcellularLocation>
</comment>
<evidence type="ECO:0000256" key="8">
    <source>
        <dbReference type="ARBA" id="ARBA00032546"/>
    </source>
</evidence>
<evidence type="ECO:0000259" key="12">
    <source>
        <dbReference type="PROSITE" id="PS50158"/>
    </source>
</evidence>
<evidence type="ECO:0000313" key="14">
    <source>
        <dbReference type="Proteomes" id="UP000694395"/>
    </source>
</evidence>
<keyword evidence="14" id="KW-1185">Reference proteome</keyword>
<protein>
    <recommendedName>
        <fullName evidence="3">Zinc finger CCHC domain-containing protein 8</fullName>
    </recommendedName>
    <alternativeName>
        <fullName evidence="8">TRAMP-like complex RNA-binding factor ZCCHC8</fullName>
    </alternativeName>
</protein>
<evidence type="ECO:0000256" key="10">
    <source>
        <dbReference type="PROSITE-ProRule" id="PRU00047"/>
    </source>
</evidence>
<proteinExistence type="inferred from homology"/>
<feature type="compositionally biased region" description="Low complexity" evidence="11">
    <location>
        <begin position="524"/>
        <end position="535"/>
    </location>
</feature>
<dbReference type="PANTHER" id="PTHR13316:SF0">
    <property type="entry name" value="ZINC FINGER CCHC DOMAIN-CONTAINING PROTEIN 8"/>
    <property type="match status" value="1"/>
</dbReference>
<evidence type="ECO:0000313" key="13">
    <source>
        <dbReference type="Ensembl" id="ENSOMYP00000026415.2"/>
    </source>
</evidence>
<dbReference type="GO" id="GO:0008270">
    <property type="term" value="F:zinc ion binding"/>
    <property type="evidence" value="ECO:0007669"/>
    <property type="project" value="UniProtKB-KW"/>
</dbReference>
<evidence type="ECO:0000256" key="3">
    <source>
        <dbReference type="ARBA" id="ARBA00022379"/>
    </source>
</evidence>
<accession>A0A8C7PQU7</accession>